<sequence length="281" mass="29348">MIHVLLAALCSVLVSVLLKLARRFDIDVGQAVAWNYVATGALTLLVLQPSLQPLRQADAPWLTLAALGLLLPTIFLALAASVHHAGIVRSDAAQRLSLLIPLLAAFTLFGEALAPLKLAGCALGLLALAGMVWRDGRDAGGNGVARWGWPLAVFAGFGLIDVLFKRVAGGGLPLGSALLAVFALALLVDFALQLFRRVRFTMRSALGGLLLGAVNFANILFYLRAHRALPDSPSLVFASMNLGVVALGAVAGVALFRERLSRINAAGLLLALTAIALLALG</sequence>
<accession>A0A5R9PH49</accession>
<evidence type="ECO:0000256" key="1">
    <source>
        <dbReference type="SAM" id="Phobius"/>
    </source>
</evidence>
<proteinExistence type="predicted"/>
<feature type="transmembrane region" description="Helical" evidence="1">
    <location>
        <begin position="92"/>
        <end position="110"/>
    </location>
</feature>
<keyword evidence="1" id="KW-1133">Transmembrane helix</keyword>
<dbReference type="EMBL" id="SROY01000001">
    <property type="protein sequence ID" value="TLX22536.1"/>
    <property type="molecule type" value="Genomic_DNA"/>
</dbReference>
<protein>
    <submittedName>
        <fullName evidence="3">EamA/RhaT family transporter</fullName>
    </submittedName>
</protein>
<keyword evidence="1" id="KW-0812">Transmembrane</keyword>
<dbReference type="RefSeq" id="WP_138346510.1">
    <property type="nucleotide sequence ID" value="NZ_SROY01000001.1"/>
</dbReference>
<feature type="transmembrane region" description="Helical" evidence="1">
    <location>
        <begin position="59"/>
        <end position="80"/>
    </location>
</feature>
<feature type="transmembrane region" description="Helical" evidence="1">
    <location>
        <begin position="170"/>
        <end position="192"/>
    </location>
</feature>
<feature type="transmembrane region" description="Helical" evidence="1">
    <location>
        <begin position="263"/>
        <end position="280"/>
    </location>
</feature>
<dbReference type="STRING" id="1123377.GCA_000423885_01933"/>
<dbReference type="InterPro" id="IPR000620">
    <property type="entry name" value="EamA_dom"/>
</dbReference>
<dbReference type="InterPro" id="IPR037185">
    <property type="entry name" value="EmrE-like"/>
</dbReference>
<dbReference type="AlphaFoldDB" id="A0A5R9PH49"/>
<dbReference type="SUPFAM" id="SSF103481">
    <property type="entry name" value="Multidrug resistance efflux transporter EmrE"/>
    <property type="match status" value="2"/>
</dbReference>
<feature type="transmembrane region" description="Helical" evidence="1">
    <location>
        <begin position="235"/>
        <end position="256"/>
    </location>
</feature>
<reference evidence="3 4" key="1">
    <citation type="submission" date="2019-04" db="EMBL/GenBank/DDBJ databases">
        <authorList>
            <person name="Grouzdev D.S."/>
            <person name="Nazina T.N."/>
        </authorList>
    </citation>
    <scope>NUCLEOTIDE SEQUENCE [LARGE SCALE GENOMIC DNA]</scope>
    <source>
        <strain evidence="3 4">SHC 3-19</strain>
    </source>
</reference>
<dbReference type="Pfam" id="PF00892">
    <property type="entry name" value="EamA"/>
    <property type="match status" value="1"/>
</dbReference>
<evidence type="ECO:0000259" key="2">
    <source>
        <dbReference type="Pfam" id="PF00892"/>
    </source>
</evidence>
<evidence type="ECO:0000313" key="3">
    <source>
        <dbReference type="EMBL" id="TLX22536.1"/>
    </source>
</evidence>
<keyword evidence="1" id="KW-0472">Membrane</keyword>
<organism evidence="3 4">
    <name type="scientific">Thermomonas fusca</name>
    <dbReference type="NCBI Taxonomy" id="215690"/>
    <lineage>
        <taxon>Bacteria</taxon>
        <taxon>Pseudomonadati</taxon>
        <taxon>Pseudomonadota</taxon>
        <taxon>Gammaproteobacteria</taxon>
        <taxon>Lysobacterales</taxon>
        <taxon>Lysobacteraceae</taxon>
        <taxon>Thermomonas</taxon>
    </lineage>
</organism>
<feature type="transmembrane region" description="Helical" evidence="1">
    <location>
        <begin position="204"/>
        <end position="223"/>
    </location>
</feature>
<gene>
    <name evidence="3" type="ORF">E5S66_00420</name>
</gene>
<comment type="caution">
    <text evidence="3">The sequence shown here is derived from an EMBL/GenBank/DDBJ whole genome shotgun (WGS) entry which is preliminary data.</text>
</comment>
<keyword evidence="4" id="KW-1185">Reference proteome</keyword>
<evidence type="ECO:0000313" key="4">
    <source>
        <dbReference type="Proteomes" id="UP000308508"/>
    </source>
</evidence>
<name>A0A5R9PH49_9GAMM</name>
<dbReference type="GO" id="GO:0016020">
    <property type="term" value="C:membrane"/>
    <property type="evidence" value="ECO:0007669"/>
    <property type="project" value="InterPro"/>
</dbReference>
<feature type="domain" description="EamA" evidence="2">
    <location>
        <begin position="3"/>
        <end position="132"/>
    </location>
</feature>
<dbReference type="Proteomes" id="UP000308508">
    <property type="component" value="Unassembled WGS sequence"/>
</dbReference>